<keyword evidence="2" id="KW-1185">Reference proteome</keyword>
<gene>
    <name evidence="1" type="ORF">L1987_70526</name>
</gene>
<sequence>MFLLPLSISDNDALPNRIHKPEEEEDYTIPSDNESEQTSPPEPPPSFPELESQIDESIKTLGGAIFPKLNWSSPKDSAWISPNARLKMHLIQTDDEVKLLDFSPWCEFTFQRDVFIESLHRKSAEILKGFVDDILHQIEKDDLTQDGFPEKGFGEYVS</sequence>
<proteinExistence type="predicted"/>
<dbReference type="EMBL" id="CM042041">
    <property type="protein sequence ID" value="KAI3711977.1"/>
    <property type="molecule type" value="Genomic_DNA"/>
</dbReference>
<organism evidence="1 2">
    <name type="scientific">Smallanthus sonchifolius</name>
    <dbReference type="NCBI Taxonomy" id="185202"/>
    <lineage>
        <taxon>Eukaryota</taxon>
        <taxon>Viridiplantae</taxon>
        <taxon>Streptophyta</taxon>
        <taxon>Embryophyta</taxon>
        <taxon>Tracheophyta</taxon>
        <taxon>Spermatophyta</taxon>
        <taxon>Magnoliopsida</taxon>
        <taxon>eudicotyledons</taxon>
        <taxon>Gunneridae</taxon>
        <taxon>Pentapetalae</taxon>
        <taxon>asterids</taxon>
        <taxon>campanulids</taxon>
        <taxon>Asterales</taxon>
        <taxon>Asteraceae</taxon>
        <taxon>Asteroideae</taxon>
        <taxon>Heliantheae alliance</taxon>
        <taxon>Millerieae</taxon>
        <taxon>Smallanthus</taxon>
    </lineage>
</organism>
<accession>A0ACB9APA1</accession>
<protein>
    <submittedName>
        <fullName evidence="1">Uncharacterized protein</fullName>
    </submittedName>
</protein>
<evidence type="ECO:0000313" key="1">
    <source>
        <dbReference type="EMBL" id="KAI3711977.1"/>
    </source>
</evidence>
<dbReference type="Proteomes" id="UP001056120">
    <property type="component" value="Linkage Group LG24"/>
</dbReference>
<evidence type="ECO:0000313" key="2">
    <source>
        <dbReference type="Proteomes" id="UP001056120"/>
    </source>
</evidence>
<name>A0ACB9APA1_9ASTR</name>
<reference evidence="2" key="1">
    <citation type="journal article" date="2022" name="Mol. Ecol. Resour.">
        <title>The genomes of chicory, endive, great burdock and yacon provide insights into Asteraceae palaeo-polyploidization history and plant inulin production.</title>
        <authorList>
            <person name="Fan W."/>
            <person name="Wang S."/>
            <person name="Wang H."/>
            <person name="Wang A."/>
            <person name="Jiang F."/>
            <person name="Liu H."/>
            <person name="Zhao H."/>
            <person name="Xu D."/>
            <person name="Zhang Y."/>
        </authorList>
    </citation>
    <scope>NUCLEOTIDE SEQUENCE [LARGE SCALE GENOMIC DNA]</scope>
    <source>
        <strain evidence="2">cv. Yunnan</strain>
    </source>
</reference>
<reference evidence="1 2" key="2">
    <citation type="journal article" date="2022" name="Mol. Ecol. Resour.">
        <title>The genomes of chicory, endive, great burdock and yacon provide insights into Asteraceae paleo-polyploidization history and plant inulin production.</title>
        <authorList>
            <person name="Fan W."/>
            <person name="Wang S."/>
            <person name="Wang H."/>
            <person name="Wang A."/>
            <person name="Jiang F."/>
            <person name="Liu H."/>
            <person name="Zhao H."/>
            <person name="Xu D."/>
            <person name="Zhang Y."/>
        </authorList>
    </citation>
    <scope>NUCLEOTIDE SEQUENCE [LARGE SCALE GENOMIC DNA]</scope>
    <source>
        <strain evidence="2">cv. Yunnan</strain>
        <tissue evidence="1">Leaves</tissue>
    </source>
</reference>
<comment type="caution">
    <text evidence="1">The sequence shown here is derived from an EMBL/GenBank/DDBJ whole genome shotgun (WGS) entry which is preliminary data.</text>
</comment>